<dbReference type="GO" id="GO:0008270">
    <property type="term" value="F:zinc ion binding"/>
    <property type="evidence" value="ECO:0007669"/>
    <property type="project" value="UniProtKB-UniRule"/>
</dbReference>
<evidence type="ECO:0000313" key="8">
    <source>
        <dbReference type="Proteomes" id="UP000269396"/>
    </source>
</evidence>
<dbReference type="GO" id="GO:0005634">
    <property type="term" value="C:nucleus"/>
    <property type="evidence" value="ECO:0007669"/>
    <property type="project" value="TreeGrafter"/>
</dbReference>
<keyword evidence="5" id="KW-0808">Transferase</keyword>
<dbReference type="Gene3D" id="3.30.40.10">
    <property type="entry name" value="Zinc/RING finger domain, C3HC4 (zinc finger)"/>
    <property type="match status" value="1"/>
</dbReference>
<dbReference type="SMART" id="SM00184">
    <property type="entry name" value="RING"/>
    <property type="match status" value="1"/>
</dbReference>
<dbReference type="GO" id="GO:0051865">
    <property type="term" value="P:protein autoubiquitination"/>
    <property type="evidence" value="ECO:0007669"/>
    <property type="project" value="UniProtKB-UniRule"/>
</dbReference>
<dbReference type="UniPathway" id="UPA00143"/>
<keyword evidence="8" id="KW-1185">Reference proteome</keyword>
<keyword evidence="3 5" id="KW-0862">Zinc</keyword>
<dbReference type="PROSITE" id="PS00518">
    <property type="entry name" value="ZF_RING_1"/>
    <property type="match status" value="1"/>
</dbReference>
<dbReference type="InterPro" id="IPR001841">
    <property type="entry name" value="Znf_RING"/>
</dbReference>
<dbReference type="GO" id="GO:0016055">
    <property type="term" value="P:Wnt signaling pathway"/>
    <property type="evidence" value="ECO:0007669"/>
    <property type="project" value="InterPro"/>
</dbReference>
<dbReference type="Proteomes" id="UP000269396">
    <property type="component" value="Unassembled WGS sequence"/>
</dbReference>
<evidence type="ECO:0000256" key="5">
    <source>
        <dbReference type="RuleBase" id="RU367115"/>
    </source>
</evidence>
<evidence type="ECO:0000313" key="7">
    <source>
        <dbReference type="EMBL" id="VDP05188.1"/>
    </source>
</evidence>
<dbReference type="GO" id="GO:0006511">
    <property type="term" value="P:ubiquitin-dependent protein catabolic process"/>
    <property type="evidence" value="ECO:0007669"/>
    <property type="project" value="UniProtKB-UniRule"/>
</dbReference>
<dbReference type="InterPro" id="IPR033509">
    <property type="entry name" value="RNF146"/>
</dbReference>
<dbReference type="Pfam" id="PF13920">
    <property type="entry name" value="zf-C3HC4_3"/>
    <property type="match status" value="1"/>
</dbReference>
<dbReference type="PANTHER" id="PTHR13417:SF2">
    <property type="entry name" value="E3 UBIQUITIN-PROTEIN LIGASE RNF146"/>
    <property type="match status" value="1"/>
</dbReference>
<sequence length="98" mass="11517">MNTNFPNFFHSMTVDSLECSICLQNLVHPAQLPCGHIFCFLCIKGCAFHRRKCPMCRSRFSSRFFDDPKLINGKFISRYHQFYYHSFRVVVAAWVSTI</sequence>
<evidence type="ECO:0000256" key="1">
    <source>
        <dbReference type="ARBA" id="ARBA00022723"/>
    </source>
</evidence>
<dbReference type="CDD" id="cd16546">
    <property type="entry name" value="RING-HC_RNF146"/>
    <property type="match status" value="1"/>
</dbReference>
<keyword evidence="2 4" id="KW-0863">Zinc-finger</keyword>
<evidence type="ECO:0000256" key="3">
    <source>
        <dbReference type="ARBA" id="ARBA00022833"/>
    </source>
</evidence>
<comment type="pathway">
    <text evidence="5">Protein modification; protein ubiquitination.</text>
</comment>
<accession>A0A3P8B626</accession>
<keyword evidence="5" id="KW-0833">Ubl conjugation pathway</keyword>
<feature type="domain" description="RING-type" evidence="6">
    <location>
        <begin position="19"/>
        <end position="57"/>
    </location>
</feature>
<dbReference type="AlphaFoldDB" id="A0A3P8B626"/>
<evidence type="ECO:0000256" key="4">
    <source>
        <dbReference type="PROSITE-ProRule" id="PRU00175"/>
    </source>
</evidence>
<gene>
    <name evidence="7" type="ORF">SMTD_LOCUS4303</name>
</gene>
<evidence type="ECO:0000256" key="2">
    <source>
        <dbReference type="ARBA" id="ARBA00022771"/>
    </source>
</evidence>
<dbReference type="PROSITE" id="PS50089">
    <property type="entry name" value="ZF_RING_2"/>
    <property type="match status" value="1"/>
</dbReference>
<dbReference type="EMBL" id="UZAL01011429">
    <property type="protein sequence ID" value="VDP05188.1"/>
    <property type="molecule type" value="Genomic_DNA"/>
</dbReference>
<name>A0A3P8B626_9TREM</name>
<dbReference type="GO" id="GO:0072572">
    <property type="term" value="F:poly-ADP-D-ribose binding"/>
    <property type="evidence" value="ECO:0007669"/>
    <property type="project" value="UniProtKB-UniRule"/>
</dbReference>
<dbReference type="EC" id="2.3.2.27" evidence="5"/>
<dbReference type="InterPro" id="IPR044110">
    <property type="entry name" value="RING-HC_RNF146"/>
</dbReference>
<proteinExistence type="predicted"/>
<comment type="PTM">
    <text evidence="5">Ubiquitinated; autoubiquitinated.</text>
</comment>
<reference evidence="7 8" key="1">
    <citation type="submission" date="2018-11" db="EMBL/GenBank/DDBJ databases">
        <authorList>
            <consortium name="Pathogen Informatics"/>
        </authorList>
    </citation>
    <scope>NUCLEOTIDE SEQUENCE [LARGE SCALE GENOMIC DNA]</scope>
    <source>
        <strain>Denwood</strain>
        <strain evidence="8">Zambia</strain>
    </source>
</reference>
<keyword evidence="5" id="KW-0963">Cytoplasm</keyword>
<evidence type="ECO:0000259" key="6">
    <source>
        <dbReference type="PROSITE" id="PS50089"/>
    </source>
</evidence>
<dbReference type="GO" id="GO:0005829">
    <property type="term" value="C:cytosol"/>
    <property type="evidence" value="ECO:0007669"/>
    <property type="project" value="UniProtKB-SubCell"/>
</dbReference>
<dbReference type="SUPFAM" id="SSF57850">
    <property type="entry name" value="RING/U-box"/>
    <property type="match status" value="1"/>
</dbReference>
<keyword evidence="1 5" id="KW-0479">Metal-binding</keyword>
<organism evidence="7 8">
    <name type="scientific">Schistosoma mattheei</name>
    <dbReference type="NCBI Taxonomy" id="31246"/>
    <lineage>
        <taxon>Eukaryota</taxon>
        <taxon>Metazoa</taxon>
        <taxon>Spiralia</taxon>
        <taxon>Lophotrochozoa</taxon>
        <taxon>Platyhelminthes</taxon>
        <taxon>Trematoda</taxon>
        <taxon>Digenea</taxon>
        <taxon>Strigeidida</taxon>
        <taxon>Schistosomatoidea</taxon>
        <taxon>Schistosomatidae</taxon>
        <taxon>Schistosoma</taxon>
    </lineage>
</organism>
<comment type="subcellular location">
    <subcellularLocation>
        <location evidence="5">Cytoplasm</location>
        <location evidence="5">Cytosol</location>
    </subcellularLocation>
</comment>
<comment type="function">
    <text evidence="5">E3 ubiquitin-protein ligase that specifically binds poly-ADP-ribosylated proteins and mediates their ubiquitination and subsequent degradation.</text>
</comment>
<protein>
    <recommendedName>
        <fullName evidence="5">E3 ubiquitin-protein ligase</fullName>
        <ecNumber evidence="5">2.3.2.27</ecNumber>
    </recommendedName>
</protein>
<dbReference type="GO" id="GO:0061630">
    <property type="term" value="F:ubiquitin protein ligase activity"/>
    <property type="evidence" value="ECO:0007669"/>
    <property type="project" value="UniProtKB-UniRule"/>
</dbReference>
<dbReference type="PANTHER" id="PTHR13417">
    <property type="entry name" value="E3 UBIQUITIN-PROTEIN LIGASE RNF146"/>
    <property type="match status" value="1"/>
</dbReference>
<comment type="catalytic activity">
    <reaction evidence="5">
        <text>S-ubiquitinyl-[E2 ubiquitin-conjugating enzyme]-L-cysteine + [acceptor protein]-L-lysine = [E2 ubiquitin-conjugating enzyme]-L-cysteine + N(6)-ubiquitinyl-[acceptor protein]-L-lysine.</text>
        <dbReference type="EC" id="2.3.2.27"/>
    </reaction>
</comment>
<dbReference type="InterPro" id="IPR017907">
    <property type="entry name" value="Znf_RING_CS"/>
</dbReference>
<dbReference type="InterPro" id="IPR013083">
    <property type="entry name" value="Znf_RING/FYVE/PHD"/>
</dbReference>